<dbReference type="EMBL" id="CAKOGP040002047">
    <property type="protein sequence ID" value="CAJ1960139.1"/>
    <property type="molecule type" value="Genomic_DNA"/>
</dbReference>
<protein>
    <submittedName>
        <fullName evidence="2">Uncharacterized protein</fullName>
    </submittedName>
</protein>
<feature type="region of interest" description="Disordered" evidence="1">
    <location>
        <begin position="1"/>
        <end position="20"/>
    </location>
</feature>
<feature type="region of interest" description="Disordered" evidence="1">
    <location>
        <begin position="160"/>
        <end position="204"/>
    </location>
</feature>
<name>A0AAD2JL09_9STRA</name>
<evidence type="ECO:0000256" key="1">
    <source>
        <dbReference type="SAM" id="MobiDB-lite"/>
    </source>
</evidence>
<proteinExistence type="predicted"/>
<accession>A0AAD2JL09</accession>
<comment type="caution">
    <text evidence="2">The sequence shown here is derived from an EMBL/GenBank/DDBJ whole genome shotgun (WGS) entry which is preliminary data.</text>
</comment>
<reference evidence="2" key="1">
    <citation type="submission" date="2023-08" db="EMBL/GenBank/DDBJ databases">
        <authorList>
            <person name="Audoor S."/>
            <person name="Bilcke G."/>
        </authorList>
    </citation>
    <scope>NUCLEOTIDE SEQUENCE</scope>
</reference>
<dbReference type="Proteomes" id="UP001295423">
    <property type="component" value="Unassembled WGS sequence"/>
</dbReference>
<feature type="compositionally biased region" description="Basic and acidic residues" evidence="1">
    <location>
        <begin position="184"/>
        <end position="198"/>
    </location>
</feature>
<evidence type="ECO:0000313" key="3">
    <source>
        <dbReference type="Proteomes" id="UP001295423"/>
    </source>
</evidence>
<sequence length="204" mass="23468">MFANEDNSDANPIAKPSSISHERSVSFSSIEIRQYPLCMGDNPGCLRGVPISMDWKHTEEISLGLDEYEECRGEPSETIAIPPHKRFEMLQRTKLYTRCEIMKTLQKVEADRERRKASSRDSEKEEYIEGLKRGILNKTLRRKKKQKERELLLPYLSPQNSVKKSGLRRSLSTSSTSCESTSLDDDHLSDVDNGEFERQLQIQT</sequence>
<evidence type="ECO:0000313" key="2">
    <source>
        <dbReference type="EMBL" id="CAJ1960139.1"/>
    </source>
</evidence>
<dbReference type="AlphaFoldDB" id="A0AAD2JL09"/>
<feature type="compositionally biased region" description="Low complexity" evidence="1">
    <location>
        <begin position="168"/>
        <end position="181"/>
    </location>
</feature>
<organism evidence="2 3">
    <name type="scientific">Cylindrotheca closterium</name>
    <dbReference type="NCBI Taxonomy" id="2856"/>
    <lineage>
        <taxon>Eukaryota</taxon>
        <taxon>Sar</taxon>
        <taxon>Stramenopiles</taxon>
        <taxon>Ochrophyta</taxon>
        <taxon>Bacillariophyta</taxon>
        <taxon>Bacillariophyceae</taxon>
        <taxon>Bacillariophycidae</taxon>
        <taxon>Bacillariales</taxon>
        <taxon>Bacillariaceae</taxon>
        <taxon>Cylindrotheca</taxon>
    </lineage>
</organism>
<gene>
    <name evidence="2" type="ORF">CYCCA115_LOCUS18555</name>
</gene>
<keyword evidence="3" id="KW-1185">Reference proteome</keyword>